<evidence type="ECO:0000256" key="1">
    <source>
        <dbReference type="SAM" id="Coils"/>
    </source>
</evidence>
<evidence type="ECO:0000313" key="4">
    <source>
        <dbReference type="Proteomes" id="UP000192671"/>
    </source>
</evidence>
<dbReference type="Proteomes" id="UP000192671">
    <property type="component" value="Unassembled WGS sequence"/>
</dbReference>
<organism evidence="3 4">
    <name type="scientific">Campylobacter concisus</name>
    <dbReference type="NCBI Taxonomy" id="199"/>
    <lineage>
        <taxon>Bacteria</taxon>
        <taxon>Pseudomonadati</taxon>
        <taxon>Campylobacterota</taxon>
        <taxon>Epsilonproteobacteria</taxon>
        <taxon>Campylobacterales</taxon>
        <taxon>Campylobacteraceae</taxon>
        <taxon>Campylobacter</taxon>
    </lineage>
</organism>
<name>A0A1X0U1M4_9BACT</name>
<keyword evidence="2" id="KW-0472">Membrane</keyword>
<dbReference type="AlphaFoldDB" id="A0A1X0U1M4"/>
<accession>A0A1X0U1M4</accession>
<reference evidence="3 4" key="1">
    <citation type="journal article" date="2017" name="Gene Rep">
        <title>The ribosomal RNA operon (rrn) of Campylobacter concisus supports molecular typing to genomospecies level.</title>
        <authorList>
            <person name="Huq M."/>
            <person name="Van T.T.H."/>
            <person name="Gurtler V."/>
            <person name="Elshagmani E."/>
            <person name="Allemailem K.S."/>
            <person name="Smooker P.M."/>
            <person name="Istivan T.S."/>
        </authorList>
    </citation>
    <scope>NUCLEOTIDE SEQUENCE [LARGE SCALE GENOMIC DNA]</scope>
    <source>
        <strain evidence="3 4">RCH 26</strain>
    </source>
</reference>
<keyword evidence="2" id="KW-0812">Transmembrane</keyword>
<comment type="caution">
    <text evidence="3">The sequence shown here is derived from an EMBL/GenBank/DDBJ whole genome shotgun (WGS) entry which is preliminary data.</text>
</comment>
<keyword evidence="2" id="KW-1133">Transmembrane helix</keyword>
<evidence type="ECO:0000313" key="3">
    <source>
        <dbReference type="EMBL" id="ORI07451.1"/>
    </source>
</evidence>
<evidence type="ECO:0000256" key="2">
    <source>
        <dbReference type="SAM" id="Phobius"/>
    </source>
</evidence>
<keyword evidence="1" id="KW-0175">Coiled coil</keyword>
<protein>
    <submittedName>
        <fullName evidence="3">Uncharacterized protein</fullName>
    </submittedName>
</protein>
<gene>
    <name evidence="3" type="ORF">A3835_07815</name>
</gene>
<feature type="coiled-coil region" evidence="1">
    <location>
        <begin position="58"/>
        <end position="85"/>
    </location>
</feature>
<proteinExistence type="predicted"/>
<sequence>MGNEKQSNIDVIQKRLISVFKDETKISALSGLLDMIENNSFATAVSNIENFYTNYGDFATKKEEIDEILDDVKDSQEKINNAYSEIYDIDDRSIALKDSSSILNNLRQANNDAVKIRKTYINFYGQKDSEGNQTQGIVSKLESACSEIEESEDKINELKDFYDEVFNGITDDNDPKNNKKSWVDFLDEKKEYVNNMIEQGENDFKNLKNKINSLLPGATSAGLARAYMRQRRITEKKVEKWNRIFNWAIVTFAVAFLFYFILAIYLNTFGFVDFFKSLPLWVFSGFFIYYSTQQISEYKKTADEYRHKEALASSYIGFERLILESGNIELRDKLLEIATDAIGVNPSDRINSSGQIPSLTFLEKIIDLLPSESLRKLYDKIGNSLNIAKK</sequence>
<dbReference type="EMBL" id="LVWL01000020">
    <property type="protein sequence ID" value="ORI07451.1"/>
    <property type="molecule type" value="Genomic_DNA"/>
</dbReference>
<feature type="transmembrane region" description="Helical" evidence="2">
    <location>
        <begin position="271"/>
        <end position="290"/>
    </location>
</feature>
<feature type="transmembrane region" description="Helical" evidence="2">
    <location>
        <begin position="244"/>
        <end position="265"/>
    </location>
</feature>